<reference evidence="1" key="1">
    <citation type="journal article" date="2021" name="Mol. Plant Microbe Interact.">
        <title>Complete Genome Sequence of the Plant-Pathogenic Fungus Colletotrichum lupini.</title>
        <authorList>
            <person name="Baroncelli R."/>
            <person name="Pensec F."/>
            <person name="Da Lio D."/>
            <person name="Boufleur T."/>
            <person name="Vicente I."/>
            <person name="Sarrocco S."/>
            <person name="Picot A."/>
            <person name="Baraldi E."/>
            <person name="Sukno S."/>
            <person name="Thon M."/>
            <person name="Le Floch G."/>
        </authorList>
    </citation>
    <scope>NUCLEOTIDE SEQUENCE</scope>
    <source>
        <strain evidence="1">IMI 504893</strain>
    </source>
</reference>
<name>A0A9Q8SJN5_9PEZI</name>
<evidence type="ECO:0000313" key="1">
    <source>
        <dbReference type="EMBL" id="UQC78378.1"/>
    </source>
</evidence>
<gene>
    <name evidence="1" type="ORF">CLUP02_03855</name>
</gene>
<accession>A0A9Q8SJN5</accession>
<dbReference type="RefSeq" id="XP_049140015.1">
    <property type="nucleotide sequence ID" value="XM_049282872.1"/>
</dbReference>
<sequence length="179" mass="20339">MLENLTESCHCLIFDLIFNDAPQDFRQYDFRQLLVAPPMVNENLESVTLRARLFGQRFTMALTRLSHDQVLRTQDPKAPSGQPPIPSTIFFPTPLHRAFAYCRSPKCSPGVLVAKASWNPGVPISATGFYLQYRFLVPYSSSFRTPPRFYIPTPNPLRSLPQIQPPALLPLRPSDDIHL</sequence>
<dbReference type="AlphaFoldDB" id="A0A9Q8SJN5"/>
<proteinExistence type="predicted"/>
<dbReference type="Proteomes" id="UP000830671">
    <property type="component" value="Chromosome 2"/>
</dbReference>
<dbReference type="KEGG" id="clup:CLUP02_03855"/>
<organism evidence="1 2">
    <name type="scientific">Colletotrichum lupini</name>
    <dbReference type="NCBI Taxonomy" id="145971"/>
    <lineage>
        <taxon>Eukaryota</taxon>
        <taxon>Fungi</taxon>
        <taxon>Dikarya</taxon>
        <taxon>Ascomycota</taxon>
        <taxon>Pezizomycotina</taxon>
        <taxon>Sordariomycetes</taxon>
        <taxon>Hypocreomycetidae</taxon>
        <taxon>Glomerellales</taxon>
        <taxon>Glomerellaceae</taxon>
        <taxon>Colletotrichum</taxon>
        <taxon>Colletotrichum acutatum species complex</taxon>
    </lineage>
</organism>
<dbReference type="EMBL" id="CP019474">
    <property type="protein sequence ID" value="UQC78378.1"/>
    <property type="molecule type" value="Genomic_DNA"/>
</dbReference>
<dbReference type="GeneID" id="73337882"/>
<evidence type="ECO:0000313" key="2">
    <source>
        <dbReference type="Proteomes" id="UP000830671"/>
    </source>
</evidence>
<protein>
    <submittedName>
        <fullName evidence="1">Uncharacterized protein</fullName>
    </submittedName>
</protein>
<keyword evidence="2" id="KW-1185">Reference proteome</keyword>